<evidence type="ECO:0000313" key="1">
    <source>
        <dbReference type="EMBL" id="UZJ25455.1"/>
    </source>
</evidence>
<evidence type="ECO:0008006" key="3">
    <source>
        <dbReference type="Google" id="ProtNLM"/>
    </source>
</evidence>
<sequence length="66" mass="6836">MSTPEAPSVLLVCVKNGGKSQVAARCCARPLETASRVGPPPRELVVAGSSIGTPRAIDPWPGARRL</sequence>
<name>A0ABY6P1C9_9NOCA</name>
<organism evidence="1 2">
    <name type="scientific">Rhodococcus antarcticus</name>
    <dbReference type="NCBI Taxonomy" id="2987751"/>
    <lineage>
        <taxon>Bacteria</taxon>
        <taxon>Bacillati</taxon>
        <taxon>Actinomycetota</taxon>
        <taxon>Actinomycetes</taxon>
        <taxon>Mycobacteriales</taxon>
        <taxon>Nocardiaceae</taxon>
        <taxon>Rhodococcus</taxon>
    </lineage>
</organism>
<dbReference type="EMBL" id="CP110615">
    <property type="protein sequence ID" value="UZJ25455.1"/>
    <property type="molecule type" value="Genomic_DNA"/>
</dbReference>
<keyword evidence="2" id="KW-1185">Reference proteome</keyword>
<evidence type="ECO:0000313" key="2">
    <source>
        <dbReference type="Proteomes" id="UP001164965"/>
    </source>
</evidence>
<proteinExistence type="predicted"/>
<protein>
    <recommendedName>
        <fullName evidence="3">Low molecular weight phosphotyrosine protein phosphatase</fullName>
    </recommendedName>
</protein>
<reference evidence="1" key="1">
    <citation type="submission" date="2022-10" db="EMBL/GenBank/DDBJ databases">
        <title>Rhodococcus sp.75.</title>
        <authorList>
            <person name="Sun M."/>
        </authorList>
    </citation>
    <scope>NUCLEOTIDE SEQUENCE</scope>
    <source>
        <strain evidence="1">75</strain>
    </source>
</reference>
<gene>
    <name evidence="1" type="ORF">RHODO2019_02985</name>
</gene>
<accession>A0ABY6P1C9</accession>
<dbReference type="Proteomes" id="UP001164965">
    <property type="component" value="Chromosome"/>
</dbReference>
<dbReference type="RefSeq" id="WP_265383560.1">
    <property type="nucleotide sequence ID" value="NZ_CP110615.1"/>
</dbReference>